<protein>
    <recommendedName>
        <fullName evidence="4">Pentapeptide repeat-containing protein</fullName>
    </recommendedName>
</protein>
<dbReference type="Gene3D" id="2.160.20.80">
    <property type="entry name" value="E3 ubiquitin-protein ligase SopA"/>
    <property type="match status" value="1"/>
</dbReference>
<dbReference type="InterPro" id="IPR001646">
    <property type="entry name" value="5peptide_repeat"/>
</dbReference>
<keyword evidence="1" id="KW-1133">Transmembrane helix</keyword>
<dbReference type="AlphaFoldDB" id="A0A975BU71"/>
<evidence type="ECO:0008006" key="4">
    <source>
        <dbReference type="Google" id="ProtNLM"/>
    </source>
</evidence>
<reference evidence="2" key="1">
    <citation type="journal article" date="2021" name="Microb. Physiol.">
        <title>Proteogenomic Insights into the Physiology of Marine, Sulfate-Reducing, Filamentous Desulfonema limicola and Desulfonema magnum.</title>
        <authorList>
            <person name="Schnaars V."/>
            <person name="Wohlbrand L."/>
            <person name="Scheve S."/>
            <person name="Hinrichs C."/>
            <person name="Reinhardt R."/>
            <person name="Rabus R."/>
        </authorList>
    </citation>
    <scope>NUCLEOTIDE SEQUENCE</scope>
    <source>
        <strain evidence="2">4be13</strain>
    </source>
</reference>
<evidence type="ECO:0000256" key="1">
    <source>
        <dbReference type="SAM" id="Phobius"/>
    </source>
</evidence>
<evidence type="ECO:0000313" key="2">
    <source>
        <dbReference type="EMBL" id="QTA91225.1"/>
    </source>
</evidence>
<sequence>MKSAFIILFIFSVLLISGSDLFAQESDNKRGHKGPVSHQAILSELRSGETVREYVIQGNDLLDIIRKTDRDIKISDAIIEGGLDFSGLTVQNKIEIIGSEIRFDKKNAFSIKAKHTSFDIISFRGSVFVGQADFSDSAFGNMADFSDVVFFGSSGFMDKTDFSNVIFSKIANFSNSDFGNTADFSNVVFHDVANFSDNVFKKEAFFFGAVFENEAFFGKADFQNEALFFGTAFKSKAYFSRAKFNGSANFFQAAFDDKTTFFKAAVRSLNFTNTEIPSTIKGRMDFRKARISEAHFQDIIFEKDVDFSDAEFGVPVGDNEKNKHFALVFRSALFKSDAYFTRTKFPANTAFEITTFKNHANFKDAVFKTGSEKNKQKFSLSYVNFNTLVIQWDQLPDTEYWVRETRERIKSFADMEEDTDQANKETEADSGESVEALSQVLKTLEENFRMHNDLDDANKAYYHMNLAELEEARQGNDVWLRIQKESEWLFWGITCHYGTNIWRILLWSLLIHLIFTIIYFAKGTLRRSPPPPVRQDFTFTQRLFEFPRYYLTGRYKPRTNNALYNAHRFSMVILFKIGYRDTTISGRIMGIACRYIVWSEWLLGLVVLAFILVTLSNTLPIINMLITGLF</sequence>
<keyword evidence="3" id="KW-1185">Reference proteome</keyword>
<feature type="transmembrane region" description="Helical" evidence="1">
    <location>
        <begin position="501"/>
        <end position="521"/>
    </location>
</feature>
<proteinExistence type="predicted"/>
<name>A0A975BU71_9BACT</name>
<dbReference type="KEGG" id="dmm:dnm_072890"/>
<evidence type="ECO:0000313" key="3">
    <source>
        <dbReference type="Proteomes" id="UP000663722"/>
    </source>
</evidence>
<gene>
    <name evidence="2" type="ORF">dnm_072890</name>
</gene>
<keyword evidence="1" id="KW-0812">Transmembrane</keyword>
<dbReference type="Pfam" id="PF13576">
    <property type="entry name" value="Pentapeptide_3"/>
    <property type="match status" value="1"/>
</dbReference>
<feature type="transmembrane region" description="Helical" evidence="1">
    <location>
        <begin position="595"/>
        <end position="615"/>
    </location>
</feature>
<dbReference type="EMBL" id="CP061800">
    <property type="protein sequence ID" value="QTA91225.1"/>
    <property type="molecule type" value="Genomic_DNA"/>
</dbReference>
<dbReference type="RefSeq" id="WP_207679092.1">
    <property type="nucleotide sequence ID" value="NZ_CP061800.1"/>
</dbReference>
<dbReference type="Proteomes" id="UP000663722">
    <property type="component" value="Chromosome"/>
</dbReference>
<organism evidence="2 3">
    <name type="scientific">Desulfonema magnum</name>
    <dbReference type="NCBI Taxonomy" id="45655"/>
    <lineage>
        <taxon>Bacteria</taxon>
        <taxon>Pseudomonadati</taxon>
        <taxon>Thermodesulfobacteriota</taxon>
        <taxon>Desulfobacteria</taxon>
        <taxon>Desulfobacterales</taxon>
        <taxon>Desulfococcaceae</taxon>
        <taxon>Desulfonema</taxon>
    </lineage>
</organism>
<keyword evidence="1" id="KW-0472">Membrane</keyword>
<accession>A0A975BU71</accession>